<sequence length="376" mass="41816">MDLNFGINGGISVEAARPVVVDSKTPIGVVIPMGSAADLTYYNGPKEWKDYLISQGKTSDDLVYQTAAALELQNVNAKIIVAYVAEDSDAATQKQNILDGLDLLKSSPYDDRVLDRPDLIIVPQYSYDTDVAAKMDSVAAKLRATGIVDVNAKDEAEATGFSQNFGTRHLTFYRGPYKVEGKLYPASALMSGLIAYWDAGGDNGFDEFGYARSHSNRIVKGVSGSEVPIEYFDGQDCEARRLRQKGIGAIVQDVGWRSYGFETTDIDPIWQSLERVRTFYRWLDAVMKANKWARDRSADQLIWVKKTCSEFFKKLTGANIALGYEIYLDPSRCDVTAGKFTFVLKTANMPAIRELNFELVFTDQYNDALINWINAA</sequence>
<dbReference type="KEGG" id="nsa:Nitsa_1774"/>
<evidence type="ECO:0000313" key="1">
    <source>
        <dbReference type="EMBL" id="ADV47019.1"/>
    </source>
</evidence>
<keyword evidence="2" id="KW-1185">Reference proteome</keyword>
<dbReference type="AlphaFoldDB" id="E6X1M8"/>
<protein>
    <submittedName>
        <fullName evidence="1">Major tail sheath protein</fullName>
    </submittedName>
</protein>
<reference evidence="1 2" key="1">
    <citation type="journal article" date="2011" name="Stand. Genomic Sci.">
        <title>Complete genome sequence of Nitratifractor salsuginis type strain (E9I37-1).</title>
        <authorList>
            <person name="Anderson I."/>
            <person name="Sikorski J."/>
            <person name="Zeytun A."/>
            <person name="Nolan M."/>
            <person name="Lapidus A."/>
            <person name="Lucas S."/>
            <person name="Hammon N."/>
            <person name="Deshpande S."/>
            <person name="Cheng J.F."/>
            <person name="Tapia R."/>
            <person name="Han C."/>
            <person name="Goodwin L."/>
            <person name="Pitluck S."/>
            <person name="Liolios K."/>
            <person name="Pagani I."/>
            <person name="Ivanova N."/>
            <person name="Huntemann M."/>
            <person name="Mavromatis K."/>
            <person name="Ovchinikova G."/>
            <person name="Pati A."/>
            <person name="Chen A."/>
            <person name="Palaniappan K."/>
            <person name="Land M."/>
            <person name="Hauser L."/>
            <person name="Brambilla E.M."/>
            <person name="Ngatchou-Djao O.D."/>
            <person name="Rohde M."/>
            <person name="Tindall B.J."/>
            <person name="Goker M."/>
            <person name="Detter J.C."/>
            <person name="Woyke T."/>
            <person name="Bristow J."/>
            <person name="Eisen J.A."/>
            <person name="Markowitz V."/>
            <person name="Hugenholtz P."/>
            <person name="Klenk H.P."/>
            <person name="Kyrpides N.C."/>
        </authorList>
    </citation>
    <scope>NUCLEOTIDE SEQUENCE [LARGE SCALE GENOMIC DNA]</scope>
    <source>
        <strain evidence="2">DSM 16511 / JCM 12458 / E9I37-1</strain>
    </source>
</reference>
<gene>
    <name evidence="1" type="ordered locus">Nitsa_1774</name>
</gene>
<name>E6X1M8_NITSE</name>
<dbReference type="EMBL" id="CP002452">
    <property type="protein sequence ID" value="ADV47019.1"/>
    <property type="molecule type" value="Genomic_DNA"/>
</dbReference>
<proteinExistence type="predicted"/>
<evidence type="ECO:0000313" key="2">
    <source>
        <dbReference type="Proteomes" id="UP000008633"/>
    </source>
</evidence>
<dbReference type="OrthoDB" id="5317765at2"/>
<organism evidence="1 2">
    <name type="scientific">Nitratifractor salsuginis (strain DSM 16511 / JCM 12458 / E9I37-1)</name>
    <dbReference type="NCBI Taxonomy" id="749222"/>
    <lineage>
        <taxon>Bacteria</taxon>
        <taxon>Pseudomonadati</taxon>
        <taxon>Campylobacterota</taxon>
        <taxon>Epsilonproteobacteria</taxon>
        <taxon>Campylobacterales</taxon>
        <taxon>Sulfurovaceae</taxon>
        <taxon>Nitratifractor</taxon>
    </lineage>
</organism>
<dbReference type="RefSeq" id="WP_013554704.1">
    <property type="nucleotide sequence ID" value="NC_014935.1"/>
</dbReference>
<dbReference type="Proteomes" id="UP000008633">
    <property type="component" value="Chromosome"/>
</dbReference>
<dbReference type="eggNOG" id="COG3497">
    <property type="taxonomic scope" value="Bacteria"/>
</dbReference>
<accession>E6X1M8</accession>
<reference evidence="2" key="2">
    <citation type="submission" date="2011-01" db="EMBL/GenBank/DDBJ databases">
        <title>The complete genome of Nitratifractor salsuginis DSM 16511.</title>
        <authorList>
            <consortium name="US DOE Joint Genome Institute (JGI-PGF)"/>
            <person name="Lucas S."/>
            <person name="Copeland A."/>
            <person name="Lapidus A."/>
            <person name="Bruce D."/>
            <person name="Goodwin L."/>
            <person name="Pitluck S."/>
            <person name="Kyrpides N."/>
            <person name="Mavromatis K."/>
            <person name="Ivanova N."/>
            <person name="Mikhailova N."/>
            <person name="Zeytun A."/>
            <person name="Detter J.C."/>
            <person name="Tapia R."/>
            <person name="Han C."/>
            <person name="Land M."/>
            <person name="Hauser L."/>
            <person name="Markowitz V."/>
            <person name="Cheng J.-F."/>
            <person name="Hugenholtz P."/>
            <person name="Woyke T."/>
            <person name="Wu D."/>
            <person name="Tindall B."/>
            <person name="Schuetze A."/>
            <person name="Brambilla E."/>
            <person name="Klenk H.-P."/>
            <person name="Eisen J.A."/>
        </authorList>
    </citation>
    <scope>NUCLEOTIDE SEQUENCE [LARGE SCALE GENOMIC DNA]</scope>
    <source>
        <strain evidence="2">DSM 16511 / JCM 12458 / E9I37-1</strain>
    </source>
</reference>
<dbReference type="STRING" id="749222.Nitsa_1774"/>
<dbReference type="HOGENOM" id="CLU_693853_0_0_7"/>